<dbReference type="AlphaFoldDB" id="T0Q8Y1"/>
<dbReference type="GeneID" id="19953192"/>
<keyword evidence="1" id="KW-0472">Membrane</keyword>
<feature type="transmembrane region" description="Helical" evidence="1">
    <location>
        <begin position="125"/>
        <end position="144"/>
    </location>
</feature>
<name>T0Q8Y1_SAPDV</name>
<feature type="transmembrane region" description="Helical" evidence="1">
    <location>
        <begin position="21"/>
        <end position="38"/>
    </location>
</feature>
<dbReference type="EMBL" id="JH767180">
    <property type="protein sequence ID" value="EQC29920.1"/>
    <property type="molecule type" value="Genomic_DNA"/>
</dbReference>
<evidence type="ECO:0008006" key="4">
    <source>
        <dbReference type="Google" id="ProtNLM"/>
    </source>
</evidence>
<dbReference type="OrthoDB" id="67774at2759"/>
<accession>T0Q8Y1</accession>
<feature type="transmembrane region" description="Helical" evidence="1">
    <location>
        <begin position="85"/>
        <end position="105"/>
    </location>
</feature>
<evidence type="ECO:0000256" key="1">
    <source>
        <dbReference type="SAM" id="Phobius"/>
    </source>
</evidence>
<sequence length="265" mass="29740">MLLDGIIVRDGPAPLAKLHGAPYFFLTMVVMQYAHFVLLPHYGVAGFSMYMLIAIPMLTLDGLVSNSFGKNVVNLRAHGFSDATTVATMLFNTVVSQFLTFVVVYYMGTPDALAGLLHPSSYSPWIAAAIAINLALTEALFFAAHKLLHEVWPHVHVMHHCCLHSSHSTNAIFHPLDLAFEFGGPGTVVFAMHFFVWEQNRTVLLATYLIVQTYYAIDHSEWLQTYHYKHHAQINAVYTIYVNHRSSPQLDQVRSLVNKPLKSIN</sequence>
<reference evidence="2 3" key="1">
    <citation type="submission" date="2012-04" db="EMBL/GenBank/DDBJ databases">
        <title>The Genome Sequence of Saprolegnia declina VS20.</title>
        <authorList>
            <consortium name="The Broad Institute Genome Sequencing Platform"/>
            <person name="Russ C."/>
            <person name="Nusbaum C."/>
            <person name="Tyler B."/>
            <person name="van West P."/>
            <person name="Dieguez-Uribeondo J."/>
            <person name="de Bruijn I."/>
            <person name="Tripathy S."/>
            <person name="Jiang R."/>
            <person name="Young S.K."/>
            <person name="Zeng Q."/>
            <person name="Gargeya S."/>
            <person name="Fitzgerald M."/>
            <person name="Haas B."/>
            <person name="Abouelleil A."/>
            <person name="Alvarado L."/>
            <person name="Arachchi H.M."/>
            <person name="Berlin A."/>
            <person name="Chapman S.B."/>
            <person name="Goldberg J."/>
            <person name="Griggs A."/>
            <person name="Gujja S."/>
            <person name="Hansen M."/>
            <person name="Howarth C."/>
            <person name="Imamovic A."/>
            <person name="Larimer J."/>
            <person name="McCowen C."/>
            <person name="Montmayeur A."/>
            <person name="Murphy C."/>
            <person name="Neiman D."/>
            <person name="Pearson M."/>
            <person name="Priest M."/>
            <person name="Roberts A."/>
            <person name="Saif S."/>
            <person name="Shea T."/>
            <person name="Sisk P."/>
            <person name="Sykes S."/>
            <person name="Wortman J."/>
            <person name="Nusbaum C."/>
            <person name="Birren B."/>
        </authorList>
    </citation>
    <scope>NUCLEOTIDE SEQUENCE [LARGE SCALE GENOMIC DNA]</scope>
    <source>
        <strain evidence="2 3">VS20</strain>
    </source>
</reference>
<feature type="transmembrane region" description="Helical" evidence="1">
    <location>
        <begin position="44"/>
        <end position="64"/>
    </location>
</feature>
<dbReference type="InParanoid" id="T0Q8Y1"/>
<dbReference type="Proteomes" id="UP000030762">
    <property type="component" value="Unassembled WGS sequence"/>
</dbReference>
<gene>
    <name evidence="2" type="ORF">SDRG_12465</name>
</gene>
<protein>
    <recommendedName>
        <fullName evidence="4">Fatty acid hydroxylase domain-containing protein</fullName>
    </recommendedName>
</protein>
<dbReference type="RefSeq" id="XP_008616759.1">
    <property type="nucleotide sequence ID" value="XM_008618537.1"/>
</dbReference>
<keyword evidence="1" id="KW-0812">Transmembrane</keyword>
<proteinExistence type="predicted"/>
<keyword evidence="3" id="KW-1185">Reference proteome</keyword>
<evidence type="ECO:0000313" key="2">
    <source>
        <dbReference type="EMBL" id="EQC29920.1"/>
    </source>
</evidence>
<dbReference type="VEuPathDB" id="FungiDB:SDRG_12465"/>
<evidence type="ECO:0000313" key="3">
    <source>
        <dbReference type="Proteomes" id="UP000030762"/>
    </source>
</evidence>
<keyword evidence="1" id="KW-1133">Transmembrane helix</keyword>
<dbReference type="OMA" id="HYKHHAQ"/>
<organism evidence="2 3">
    <name type="scientific">Saprolegnia diclina (strain VS20)</name>
    <dbReference type="NCBI Taxonomy" id="1156394"/>
    <lineage>
        <taxon>Eukaryota</taxon>
        <taxon>Sar</taxon>
        <taxon>Stramenopiles</taxon>
        <taxon>Oomycota</taxon>
        <taxon>Saprolegniomycetes</taxon>
        <taxon>Saprolegniales</taxon>
        <taxon>Saprolegniaceae</taxon>
        <taxon>Saprolegnia</taxon>
    </lineage>
</organism>